<dbReference type="GO" id="GO:0005524">
    <property type="term" value="F:ATP binding"/>
    <property type="evidence" value="ECO:0007669"/>
    <property type="project" value="UniProtKB-KW"/>
</dbReference>
<keyword evidence="5 7" id="KW-1133">Transmembrane helix</keyword>
<evidence type="ECO:0000259" key="8">
    <source>
        <dbReference type="PROSITE" id="PS50893"/>
    </source>
</evidence>
<comment type="caution">
    <text evidence="10">The sequence shown here is derived from an EMBL/GenBank/DDBJ whole genome shotgun (WGS) entry which is preliminary data.</text>
</comment>
<feature type="domain" description="ABC transporter" evidence="8">
    <location>
        <begin position="358"/>
        <end position="594"/>
    </location>
</feature>
<feature type="transmembrane region" description="Helical" evidence="7">
    <location>
        <begin position="263"/>
        <end position="284"/>
    </location>
</feature>
<feature type="domain" description="ABC transmembrane type-1" evidence="9">
    <location>
        <begin position="23"/>
        <end position="317"/>
    </location>
</feature>
<dbReference type="Proteomes" id="UP001589747">
    <property type="component" value="Unassembled WGS sequence"/>
</dbReference>
<keyword evidence="6 7" id="KW-0472">Membrane</keyword>
<dbReference type="PANTHER" id="PTHR24221">
    <property type="entry name" value="ATP-BINDING CASSETTE SUB-FAMILY B"/>
    <property type="match status" value="1"/>
</dbReference>
<protein>
    <submittedName>
        <fullName evidence="10">ABC transporter ATP-binding protein</fullName>
    </submittedName>
</protein>
<keyword evidence="3" id="KW-0547">Nucleotide-binding</keyword>
<sequence length="614" mass="67956">MKDVLHYVKRLADYSGFKLYLNLIGMALIGLLDGLGMLLLIPMLNMSGIAAEAGTMHPVTKALSFVRDYPAAEGLLIVLAIYLTVSIAQFVMQRALTVQNINMHQNFVHDLRMTLYRGLLAAGWEFYLNRRKSDIISSLTTEMGRVNSGVHLFMSALTSGIFTVIQIGLAVWLSPVITAYVVGSGLALGLFARRFSRKATVLGNHTVETSQRHLAGITDLFGGIKEVKSNRLERSRLAWVQQLSARLRYEQEEFTRIRTASQLLYKIASSVLIAAFLYLSVVLFRTQPGQMVVIIVIFSRLWPRFISGQANMEQVASFIPAFRNLRALEQESAAAAEQGNNLREEEDVTERLRMERGIVCRDLDYRYGGEESAYALRNVNLTIPAGRMTAIVGRSGAGKSTLVDLVMGLVKPQRGQVLVDGSPVTGALLESLRQSLSYVPQDPFLFHATIRENLLLVEPKATEAQLWEALEASSAAEFVRRLPAGLDTLIGDRGVKLSGGERQRLVLGRALLRKPSILVLDEATSALDRENETNIQQALEQLRGRTTILVIAHRLSTIRNADQVVVLERGQIVQQGEYGRLAGERGGVFRQLLGASREQGGDFSGGERYDWGPN</sequence>
<dbReference type="SUPFAM" id="SSF90123">
    <property type="entry name" value="ABC transporter transmembrane region"/>
    <property type="match status" value="1"/>
</dbReference>
<dbReference type="EMBL" id="JBHMDO010000008">
    <property type="protein sequence ID" value="MFB9325041.1"/>
    <property type="molecule type" value="Genomic_DNA"/>
</dbReference>
<evidence type="ECO:0000256" key="7">
    <source>
        <dbReference type="SAM" id="Phobius"/>
    </source>
</evidence>
<feature type="transmembrane region" description="Helical" evidence="7">
    <location>
        <begin position="149"/>
        <end position="167"/>
    </location>
</feature>
<dbReference type="InterPro" id="IPR027417">
    <property type="entry name" value="P-loop_NTPase"/>
</dbReference>
<dbReference type="PROSITE" id="PS50893">
    <property type="entry name" value="ABC_TRANSPORTER_2"/>
    <property type="match status" value="1"/>
</dbReference>
<feature type="transmembrane region" description="Helical" evidence="7">
    <location>
        <begin position="71"/>
        <end position="91"/>
    </location>
</feature>
<dbReference type="Gene3D" id="1.20.1560.10">
    <property type="entry name" value="ABC transporter type 1, transmembrane domain"/>
    <property type="match status" value="1"/>
</dbReference>
<dbReference type="InterPro" id="IPR017871">
    <property type="entry name" value="ABC_transporter-like_CS"/>
</dbReference>
<dbReference type="InterPro" id="IPR003439">
    <property type="entry name" value="ABC_transporter-like_ATP-bd"/>
</dbReference>
<keyword evidence="4 10" id="KW-0067">ATP-binding</keyword>
<evidence type="ECO:0000256" key="1">
    <source>
        <dbReference type="ARBA" id="ARBA00004651"/>
    </source>
</evidence>
<dbReference type="RefSeq" id="WP_377490105.1">
    <property type="nucleotide sequence ID" value="NZ_JBHMDO010000008.1"/>
</dbReference>
<keyword evidence="2 7" id="KW-0812">Transmembrane</keyword>
<reference evidence="10 11" key="1">
    <citation type="submission" date="2024-09" db="EMBL/GenBank/DDBJ databases">
        <authorList>
            <person name="Sun Q."/>
            <person name="Mori K."/>
        </authorList>
    </citation>
    <scope>NUCLEOTIDE SEQUENCE [LARGE SCALE GENOMIC DNA]</scope>
    <source>
        <strain evidence="10 11">TISTR 2452</strain>
    </source>
</reference>
<gene>
    <name evidence="10" type="ORF">ACFFSY_03780</name>
</gene>
<dbReference type="PROSITE" id="PS00211">
    <property type="entry name" value="ABC_TRANSPORTER_1"/>
    <property type="match status" value="1"/>
</dbReference>
<dbReference type="SUPFAM" id="SSF52540">
    <property type="entry name" value="P-loop containing nucleoside triphosphate hydrolases"/>
    <property type="match status" value="1"/>
</dbReference>
<dbReference type="PROSITE" id="PS50929">
    <property type="entry name" value="ABC_TM1F"/>
    <property type="match status" value="1"/>
</dbReference>
<evidence type="ECO:0000313" key="11">
    <source>
        <dbReference type="Proteomes" id="UP001589747"/>
    </source>
</evidence>
<comment type="subcellular location">
    <subcellularLocation>
        <location evidence="1">Cell membrane</location>
        <topology evidence="1">Multi-pass membrane protein</topology>
    </subcellularLocation>
</comment>
<evidence type="ECO:0000256" key="5">
    <source>
        <dbReference type="ARBA" id="ARBA00022989"/>
    </source>
</evidence>
<feature type="transmembrane region" description="Helical" evidence="7">
    <location>
        <begin position="20"/>
        <end position="41"/>
    </location>
</feature>
<name>A0ABV5KIJ1_9BACL</name>
<accession>A0ABV5KIJ1</accession>
<organism evidence="10 11">
    <name type="scientific">Paenibacillus aurantiacus</name>
    <dbReference type="NCBI Taxonomy" id="1936118"/>
    <lineage>
        <taxon>Bacteria</taxon>
        <taxon>Bacillati</taxon>
        <taxon>Bacillota</taxon>
        <taxon>Bacilli</taxon>
        <taxon>Bacillales</taxon>
        <taxon>Paenibacillaceae</taxon>
        <taxon>Paenibacillus</taxon>
    </lineage>
</organism>
<proteinExistence type="predicted"/>
<dbReference type="Gene3D" id="3.40.50.300">
    <property type="entry name" value="P-loop containing nucleotide triphosphate hydrolases"/>
    <property type="match status" value="1"/>
</dbReference>
<feature type="transmembrane region" description="Helical" evidence="7">
    <location>
        <begin position="173"/>
        <end position="192"/>
    </location>
</feature>
<evidence type="ECO:0000313" key="10">
    <source>
        <dbReference type="EMBL" id="MFB9325041.1"/>
    </source>
</evidence>
<dbReference type="InterPro" id="IPR036640">
    <property type="entry name" value="ABC1_TM_sf"/>
</dbReference>
<dbReference type="PANTHER" id="PTHR24221:SF654">
    <property type="entry name" value="ATP-BINDING CASSETTE SUB-FAMILY B MEMBER 6"/>
    <property type="match status" value="1"/>
</dbReference>
<evidence type="ECO:0000256" key="6">
    <source>
        <dbReference type="ARBA" id="ARBA00023136"/>
    </source>
</evidence>
<evidence type="ECO:0000256" key="4">
    <source>
        <dbReference type="ARBA" id="ARBA00022840"/>
    </source>
</evidence>
<evidence type="ECO:0000256" key="2">
    <source>
        <dbReference type="ARBA" id="ARBA00022692"/>
    </source>
</evidence>
<dbReference type="SMART" id="SM00382">
    <property type="entry name" value="AAA"/>
    <property type="match status" value="1"/>
</dbReference>
<dbReference type="Pfam" id="PF00005">
    <property type="entry name" value="ABC_tran"/>
    <property type="match status" value="1"/>
</dbReference>
<dbReference type="InterPro" id="IPR039421">
    <property type="entry name" value="Type_1_exporter"/>
</dbReference>
<dbReference type="InterPro" id="IPR003593">
    <property type="entry name" value="AAA+_ATPase"/>
</dbReference>
<keyword evidence="11" id="KW-1185">Reference proteome</keyword>
<dbReference type="InterPro" id="IPR011527">
    <property type="entry name" value="ABC1_TM_dom"/>
</dbReference>
<evidence type="ECO:0000259" key="9">
    <source>
        <dbReference type="PROSITE" id="PS50929"/>
    </source>
</evidence>
<dbReference type="Pfam" id="PF00664">
    <property type="entry name" value="ABC_membrane"/>
    <property type="match status" value="1"/>
</dbReference>
<evidence type="ECO:0000256" key="3">
    <source>
        <dbReference type="ARBA" id="ARBA00022741"/>
    </source>
</evidence>